<evidence type="ECO:0000259" key="3">
    <source>
        <dbReference type="Pfam" id="PF13400"/>
    </source>
</evidence>
<gene>
    <name evidence="4" type="ORF">ABNK63_02500</name>
</gene>
<keyword evidence="2" id="KW-0812">Transmembrane</keyword>
<protein>
    <submittedName>
        <fullName evidence="4">Pilus assembly protein TadG-related protein</fullName>
    </submittedName>
</protein>
<dbReference type="Pfam" id="PF13400">
    <property type="entry name" value="Tad"/>
    <property type="match status" value="1"/>
</dbReference>
<accession>A0AAU7QLG3</accession>
<feature type="domain" description="Putative Flp pilus-assembly TadG-like N-terminal" evidence="3">
    <location>
        <begin position="28"/>
        <end position="74"/>
    </location>
</feature>
<sequence length="526" mass="55841">MAWSIDDGTSGDGAKRPSRAGAPGRQRGQALVLAIVALLVLCIGVIVVFNTGQAVSKKVELVNAADAAAYSAAVQQARAYNLIAYMNRAEVANEVAVAQMTSWYSWTNFTLRGTDNFKDAVQAIAIIFDVSIVGAEVGAALQEVVTALNEVKTVVKTLRDGMQVAFSAGVTAIAAINKAYSVASRGIATVESQEALKLVPEVVKRNTDGKAKIGARGYALLEQGALDARAYVTHYTIPTSGRRDAGADRFANVVMEARDGFSRERNGGIGPIHKRGGTDLVGYTQWVGVDTLNVKVGWLGVNEPLAWGGGAAVNSMSRSFRSVASPGFNNGRGWDSPYEIDRGHYKRYAEGIDNGKAGKKVLSSPAIGGSSKAWLRNYTPASSPGLQPYDDIADNKATVPYDNDRSAKQNGVEAMDVGPVFTVLVEQPMKTVRTSDNVPGIGGPPDFEAPDQTVANDMTALSSAQVYFSRPRGFGLFDNVISPSSREMGSLFSPYWQARLIDTPCNTRQEVAIAYGAVAPCVPGKS</sequence>
<dbReference type="AlphaFoldDB" id="A0AAU7QLG3"/>
<organism evidence="4">
    <name type="scientific">Rhodanobacter sp. IGA1.0</name>
    <dbReference type="NCBI Taxonomy" id="3158582"/>
    <lineage>
        <taxon>Bacteria</taxon>
        <taxon>Pseudomonadati</taxon>
        <taxon>Pseudomonadota</taxon>
        <taxon>Gammaproteobacteria</taxon>
        <taxon>Lysobacterales</taxon>
        <taxon>Rhodanobacteraceae</taxon>
        <taxon>Rhodanobacter</taxon>
    </lineage>
</organism>
<name>A0AAU7QLG3_9GAMM</name>
<evidence type="ECO:0000256" key="1">
    <source>
        <dbReference type="SAM" id="MobiDB-lite"/>
    </source>
</evidence>
<dbReference type="InterPro" id="IPR028087">
    <property type="entry name" value="Tad_N"/>
</dbReference>
<feature type="region of interest" description="Disordered" evidence="1">
    <location>
        <begin position="1"/>
        <end position="24"/>
    </location>
</feature>
<reference evidence="4" key="1">
    <citation type="submission" date="2024-06" db="EMBL/GenBank/DDBJ databases">
        <authorList>
            <person name="Sun Y."/>
        </authorList>
    </citation>
    <scope>NUCLEOTIDE SEQUENCE</scope>
    <source>
        <strain evidence="4">IGA1.0</strain>
    </source>
</reference>
<dbReference type="RefSeq" id="WP_350016602.1">
    <property type="nucleotide sequence ID" value="NZ_CP157948.1"/>
</dbReference>
<proteinExistence type="predicted"/>
<dbReference type="EMBL" id="CP157948">
    <property type="protein sequence ID" value="XBS90532.1"/>
    <property type="molecule type" value="Genomic_DNA"/>
</dbReference>
<feature type="transmembrane region" description="Helical" evidence="2">
    <location>
        <begin position="30"/>
        <end position="49"/>
    </location>
</feature>
<evidence type="ECO:0000256" key="2">
    <source>
        <dbReference type="SAM" id="Phobius"/>
    </source>
</evidence>
<keyword evidence="2" id="KW-0472">Membrane</keyword>
<evidence type="ECO:0000313" key="4">
    <source>
        <dbReference type="EMBL" id="XBS90532.1"/>
    </source>
</evidence>
<keyword evidence="2" id="KW-1133">Transmembrane helix</keyword>